<dbReference type="GO" id="GO:0009897">
    <property type="term" value="C:external side of plasma membrane"/>
    <property type="evidence" value="ECO:0007669"/>
    <property type="project" value="TreeGrafter"/>
</dbReference>
<keyword evidence="1" id="KW-0325">Glycoprotein</keyword>
<dbReference type="InterPro" id="IPR050208">
    <property type="entry name" value="MHC_class-I_related"/>
</dbReference>
<dbReference type="PANTHER" id="PTHR16675">
    <property type="entry name" value="MHC CLASS I-RELATED"/>
    <property type="match status" value="1"/>
</dbReference>
<reference evidence="3" key="1">
    <citation type="submission" date="2019-09" db="EMBL/GenBank/DDBJ databases">
        <title>Bird 10,000 Genomes (B10K) Project - Family phase.</title>
        <authorList>
            <person name="Zhang G."/>
        </authorList>
    </citation>
    <scope>NUCLEOTIDE SEQUENCE</scope>
    <source>
        <strain evidence="3">B10K-DU-008-47</strain>
        <tissue evidence="3">Mixed tissue sample</tissue>
    </source>
</reference>
<keyword evidence="4" id="KW-1185">Reference proteome</keyword>
<dbReference type="OrthoDB" id="8936120at2759"/>
<accession>A0A850XSL5</accession>
<comment type="caution">
    <text evidence="3">The sequence shown here is derived from an EMBL/GenBank/DDBJ whole genome shotgun (WGS) entry which is preliminary data.</text>
</comment>
<protein>
    <submittedName>
        <fullName evidence="3">HMR1 protein</fullName>
    </submittedName>
</protein>
<evidence type="ECO:0000259" key="2">
    <source>
        <dbReference type="Pfam" id="PF00129"/>
    </source>
</evidence>
<feature type="non-terminal residue" evidence="3">
    <location>
        <position position="77"/>
    </location>
</feature>
<dbReference type="InterPro" id="IPR011161">
    <property type="entry name" value="MHC_I-like_Ag-recog"/>
</dbReference>
<dbReference type="SUPFAM" id="SSF54452">
    <property type="entry name" value="MHC antigen-recognition domain"/>
    <property type="match status" value="1"/>
</dbReference>
<dbReference type="GO" id="GO:0005615">
    <property type="term" value="C:extracellular space"/>
    <property type="evidence" value="ECO:0007669"/>
    <property type="project" value="TreeGrafter"/>
</dbReference>
<dbReference type="PANTHER" id="PTHR16675:SF235">
    <property type="entry name" value="SHKT DOMAIN-CONTAINING PROTEIN"/>
    <property type="match status" value="1"/>
</dbReference>
<evidence type="ECO:0000256" key="1">
    <source>
        <dbReference type="ARBA" id="ARBA00023180"/>
    </source>
</evidence>
<dbReference type="Gene3D" id="3.30.500.10">
    <property type="entry name" value="MHC class I-like antigen recognition-like"/>
    <property type="match status" value="1"/>
</dbReference>
<evidence type="ECO:0000313" key="3">
    <source>
        <dbReference type="EMBL" id="NWH80739.1"/>
    </source>
</evidence>
<dbReference type="GO" id="GO:0006955">
    <property type="term" value="P:immune response"/>
    <property type="evidence" value="ECO:0007669"/>
    <property type="project" value="TreeGrafter"/>
</dbReference>
<dbReference type="Proteomes" id="UP000653271">
    <property type="component" value="Unassembled WGS sequence"/>
</dbReference>
<dbReference type="Pfam" id="PF00129">
    <property type="entry name" value="MHC_I"/>
    <property type="match status" value="1"/>
</dbReference>
<gene>
    <name evidence="3" type="primary">Mr1</name>
    <name evidence="3" type="ORF">PIACAY_R14745</name>
</gene>
<dbReference type="EMBL" id="WAAB01022154">
    <property type="protein sequence ID" value="NWH80739.1"/>
    <property type="molecule type" value="Genomic_DNA"/>
</dbReference>
<organism evidence="3 4">
    <name type="scientific">Piaya cayana</name>
    <name type="common">Common squirrel cuckoo</name>
    <dbReference type="NCBI Taxonomy" id="33601"/>
    <lineage>
        <taxon>Eukaryota</taxon>
        <taxon>Metazoa</taxon>
        <taxon>Chordata</taxon>
        <taxon>Craniata</taxon>
        <taxon>Vertebrata</taxon>
        <taxon>Euteleostomi</taxon>
        <taxon>Archelosauria</taxon>
        <taxon>Archosauria</taxon>
        <taxon>Dinosauria</taxon>
        <taxon>Saurischia</taxon>
        <taxon>Theropoda</taxon>
        <taxon>Coelurosauria</taxon>
        <taxon>Aves</taxon>
        <taxon>Neognathae</taxon>
        <taxon>Neoaves</taxon>
        <taxon>Otidimorphae</taxon>
        <taxon>Cuculiformes</taxon>
        <taxon>Coccyzidae</taxon>
        <taxon>Piaya</taxon>
    </lineage>
</organism>
<dbReference type="InterPro" id="IPR037055">
    <property type="entry name" value="MHC_I-like_Ag-recog_sf"/>
</dbReference>
<sequence>SLYYYCMGVSEPSSGLSEFVSLGYVDGNLISRYDSQTGKTVPKADWVKDNLDEQHWYTQTQRAKANQEYYRMCLDTM</sequence>
<dbReference type="InterPro" id="IPR011162">
    <property type="entry name" value="MHC_I/II-like_Ag-recog"/>
</dbReference>
<feature type="non-terminal residue" evidence="3">
    <location>
        <position position="1"/>
    </location>
</feature>
<evidence type="ECO:0000313" key="4">
    <source>
        <dbReference type="Proteomes" id="UP000653271"/>
    </source>
</evidence>
<name>A0A850XSL5_PIACA</name>
<dbReference type="AlphaFoldDB" id="A0A850XSL5"/>
<feature type="domain" description="MHC class I-like antigen recognition-like" evidence="2">
    <location>
        <begin position="1"/>
        <end position="77"/>
    </location>
</feature>
<proteinExistence type="predicted"/>